<dbReference type="Pfam" id="PF01464">
    <property type="entry name" value="SLT"/>
    <property type="match status" value="1"/>
</dbReference>
<evidence type="ECO:0000256" key="1">
    <source>
        <dbReference type="ARBA" id="ARBA00007734"/>
    </source>
</evidence>
<reference evidence="3 4" key="1">
    <citation type="submission" date="2019-04" db="EMBL/GenBank/DDBJ databases">
        <title>Bacillus caeni sp. nov., a bacterium isolated from mangrove sediment.</title>
        <authorList>
            <person name="Huang H."/>
            <person name="Mo K."/>
            <person name="Hu Y."/>
        </authorList>
    </citation>
    <scope>NUCLEOTIDE SEQUENCE [LARGE SCALE GENOMIC DNA]</scope>
    <source>
        <strain evidence="3 4">HB172195</strain>
    </source>
</reference>
<dbReference type="Proteomes" id="UP000308230">
    <property type="component" value="Unassembled WGS sequence"/>
</dbReference>
<comment type="similarity">
    <text evidence="1">Belongs to the transglycosylase Slt family.</text>
</comment>
<comment type="caution">
    <text evidence="3">The sequence shown here is derived from an EMBL/GenBank/DDBJ whole genome shotgun (WGS) entry which is preliminary data.</text>
</comment>
<dbReference type="InterPro" id="IPR000189">
    <property type="entry name" value="Transglyc_AS"/>
</dbReference>
<evidence type="ECO:0000313" key="4">
    <source>
        <dbReference type="Proteomes" id="UP000308230"/>
    </source>
</evidence>
<evidence type="ECO:0000313" key="3">
    <source>
        <dbReference type="EMBL" id="TLS39046.1"/>
    </source>
</evidence>
<dbReference type="PANTHER" id="PTHR37423:SF2">
    <property type="entry name" value="MEMBRANE-BOUND LYTIC MUREIN TRANSGLYCOSYLASE C"/>
    <property type="match status" value="1"/>
</dbReference>
<keyword evidence="4" id="KW-1185">Reference proteome</keyword>
<dbReference type="RefSeq" id="WP_138122504.1">
    <property type="nucleotide sequence ID" value="NZ_SWLG01000001.1"/>
</dbReference>
<accession>A0A5R9F9V0</accession>
<dbReference type="InterPro" id="IPR008258">
    <property type="entry name" value="Transglycosylase_SLT_dom_1"/>
</dbReference>
<dbReference type="GO" id="GO:0008933">
    <property type="term" value="F:peptidoglycan lytic transglycosylase activity"/>
    <property type="evidence" value="ECO:0007669"/>
    <property type="project" value="InterPro"/>
</dbReference>
<dbReference type="EMBL" id="SWLG01000001">
    <property type="protein sequence ID" value="TLS39046.1"/>
    <property type="molecule type" value="Genomic_DNA"/>
</dbReference>
<dbReference type="SUPFAM" id="SSF53955">
    <property type="entry name" value="Lysozyme-like"/>
    <property type="match status" value="1"/>
</dbReference>
<organism evidence="3 4">
    <name type="scientific">Exobacillus caeni</name>
    <dbReference type="NCBI Taxonomy" id="2574798"/>
    <lineage>
        <taxon>Bacteria</taxon>
        <taxon>Bacillati</taxon>
        <taxon>Bacillota</taxon>
        <taxon>Bacilli</taxon>
        <taxon>Bacillales</taxon>
        <taxon>Guptibacillaceae</taxon>
        <taxon>Exobacillus</taxon>
    </lineage>
</organism>
<dbReference type="PANTHER" id="PTHR37423">
    <property type="entry name" value="SOLUBLE LYTIC MUREIN TRANSGLYCOSYLASE-RELATED"/>
    <property type="match status" value="1"/>
</dbReference>
<dbReference type="GO" id="GO:0016020">
    <property type="term" value="C:membrane"/>
    <property type="evidence" value="ECO:0007669"/>
    <property type="project" value="InterPro"/>
</dbReference>
<gene>
    <name evidence="3" type="ORF">FCL54_01680</name>
</gene>
<protein>
    <submittedName>
        <fullName evidence="3">Lytic transglycosylase domain-containing protein</fullName>
    </submittedName>
</protein>
<dbReference type="CDD" id="cd00254">
    <property type="entry name" value="LT-like"/>
    <property type="match status" value="1"/>
</dbReference>
<dbReference type="GO" id="GO:0000270">
    <property type="term" value="P:peptidoglycan metabolic process"/>
    <property type="evidence" value="ECO:0007669"/>
    <property type="project" value="InterPro"/>
</dbReference>
<dbReference type="Gene3D" id="1.10.530.10">
    <property type="match status" value="1"/>
</dbReference>
<dbReference type="PROSITE" id="PS00922">
    <property type="entry name" value="TRANSGLYCOSYLASE"/>
    <property type="match status" value="1"/>
</dbReference>
<dbReference type="OrthoDB" id="9815002at2"/>
<dbReference type="InterPro" id="IPR023346">
    <property type="entry name" value="Lysozyme-like_dom_sf"/>
</dbReference>
<sequence>MKAELIKSLIELQALKQINFQNAPTTSIDPGSTDSFAMLLSQQLEQFQQMDLMQQQNGTVSNASSSYQVSFHPSVAEETISHGEIDGYIYEAAQKYGVDPGLIRSVIQRESNFNPGSKSSKGAMGLMQLMPQTARGLGVQDPLDPKQNIDGGTKYLRQMLDRYDGNTMLALAAYNAGPGNVDKYNGVPPFKETQNYVRHVLETYQA</sequence>
<name>A0A5R9F9V0_9BACL</name>
<proteinExistence type="inferred from homology"/>
<feature type="domain" description="Transglycosylase SLT" evidence="2">
    <location>
        <begin position="88"/>
        <end position="196"/>
    </location>
</feature>
<evidence type="ECO:0000259" key="2">
    <source>
        <dbReference type="Pfam" id="PF01464"/>
    </source>
</evidence>
<dbReference type="AlphaFoldDB" id="A0A5R9F9V0"/>